<evidence type="ECO:0000256" key="3">
    <source>
        <dbReference type="ARBA" id="ARBA00022553"/>
    </source>
</evidence>
<keyword evidence="3" id="KW-0597">Phosphoprotein</keyword>
<dbReference type="Gene3D" id="6.10.340.10">
    <property type="match status" value="1"/>
</dbReference>
<dbReference type="Pfam" id="PF06580">
    <property type="entry name" value="His_kinase"/>
    <property type="match status" value="1"/>
</dbReference>
<dbReference type="STRING" id="1850517.A8708_21885"/>
<dbReference type="Proteomes" id="UP000078454">
    <property type="component" value="Unassembled WGS sequence"/>
</dbReference>
<dbReference type="Pfam" id="PF00672">
    <property type="entry name" value="HAMP"/>
    <property type="match status" value="1"/>
</dbReference>
<reference evidence="14 15" key="1">
    <citation type="submission" date="2016-05" db="EMBL/GenBank/DDBJ databases">
        <title>Paenibacillus sp. 1ZS3-15 nov., isolated from the rhizosphere soil.</title>
        <authorList>
            <person name="Zhang X.X."/>
            <person name="Zhang J."/>
        </authorList>
    </citation>
    <scope>NUCLEOTIDE SEQUENCE [LARGE SCALE GENOMIC DNA]</scope>
    <source>
        <strain evidence="14 15">1ZS3-15</strain>
    </source>
</reference>
<dbReference type="InterPro" id="IPR010559">
    <property type="entry name" value="Sig_transdc_His_kin_internal"/>
</dbReference>
<dbReference type="GO" id="GO:0005524">
    <property type="term" value="F:ATP binding"/>
    <property type="evidence" value="ECO:0007669"/>
    <property type="project" value="UniProtKB-KW"/>
</dbReference>
<keyword evidence="10" id="KW-0902">Two-component regulatory system</keyword>
<proteinExistence type="predicted"/>
<dbReference type="SUPFAM" id="SSF55874">
    <property type="entry name" value="ATPase domain of HSP90 chaperone/DNA topoisomerase II/histidine kinase"/>
    <property type="match status" value="1"/>
</dbReference>
<dbReference type="InterPro" id="IPR003660">
    <property type="entry name" value="HAMP_dom"/>
</dbReference>
<evidence type="ECO:0000313" key="15">
    <source>
        <dbReference type="Proteomes" id="UP000078454"/>
    </source>
</evidence>
<protein>
    <recommendedName>
        <fullName evidence="13">HAMP domain-containing protein</fullName>
    </recommendedName>
</protein>
<dbReference type="PANTHER" id="PTHR34220">
    <property type="entry name" value="SENSOR HISTIDINE KINASE YPDA"/>
    <property type="match status" value="1"/>
</dbReference>
<organism evidence="14 15">
    <name type="scientific">Paenibacillus oryzisoli</name>
    <dbReference type="NCBI Taxonomy" id="1850517"/>
    <lineage>
        <taxon>Bacteria</taxon>
        <taxon>Bacillati</taxon>
        <taxon>Bacillota</taxon>
        <taxon>Bacilli</taxon>
        <taxon>Bacillales</taxon>
        <taxon>Paenibacillaceae</taxon>
        <taxon>Paenibacillus</taxon>
    </lineage>
</organism>
<evidence type="ECO:0000256" key="2">
    <source>
        <dbReference type="ARBA" id="ARBA00022475"/>
    </source>
</evidence>
<evidence type="ECO:0000256" key="7">
    <source>
        <dbReference type="ARBA" id="ARBA00022777"/>
    </source>
</evidence>
<evidence type="ECO:0000256" key="12">
    <source>
        <dbReference type="SAM" id="Phobius"/>
    </source>
</evidence>
<dbReference type="GO" id="GO:0005886">
    <property type="term" value="C:plasma membrane"/>
    <property type="evidence" value="ECO:0007669"/>
    <property type="project" value="UniProtKB-SubCell"/>
</dbReference>
<dbReference type="EMBL" id="LYPB01000072">
    <property type="protein sequence ID" value="OAS17486.1"/>
    <property type="molecule type" value="Genomic_DNA"/>
</dbReference>
<keyword evidence="6" id="KW-0547">Nucleotide-binding</keyword>
<evidence type="ECO:0000256" key="10">
    <source>
        <dbReference type="ARBA" id="ARBA00023012"/>
    </source>
</evidence>
<evidence type="ECO:0000256" key="1">
    <source>
        <dbReference type="ARBA" id="ARBA00004651"/>
    </source>
</evidence>
<feature type="transmembrane region" description="Helical" evidence="12">
    <location>
        <begin position="20"/>
        <end position="42"/>
    </location>
</feature>
<feature type="domain" description="HAMP" evidence="13">
    <location>
        <begin position="329"/>
        <end position="381"/>
    </location>
</feature>
<dbReference type="Pfam" id="PF02518">
    <property type="entry name" value="HATPase_c"/>
    <property type="match status" value="1"/>
</dbReference>
<evidence type="ECO:0000313" key="14">
    <source>
        <dbReference type="EMBL" id="OAS17486.1"/>
    </source>
</evidence>
<evidence type="ECO:0000259" key="13">
    <source>
        <dbReference type="PROSITE" id="PS50885"/>
    </source>
</evidence>
<evidence type="ECO:0000256" key="8">
    <source>
        <dbReference type="ARBA" id="ARBA00022840"/>
    </source>
</evidence>
<keyword evidence="5 12" id="KW-0812">Transmembrane</keyword>
<evidence type="ECO:0000256" key="11">
    <source>
        <dbReference type="ARBA" id="ARBA00023136"/>
    </source>
</evidence>
<keyword evidence="15" id="KW-1185">Reference proteome</keyword>
<keyword evidence="8" id="KW-0067">ATP-binding</keyword>
<evidence type="ECO:0000256" key="4">
    <source>
        <dbReference type="ARBA" id="ARBA00022679"/>
    </source>
</evidence>
<comment type="subcellular location">
    <subcellularLocation>
        <location evidence="1">Cell membrane</location>
        <topology evidence="1">Multi-pass membrane protein</topology>
    </subcellularLocation>
</comment>
<dbReference type="InterPro" id="IPR036890">
    <property type="entry name" value="HATPase_C_sf"/>
</dbReference>
<evidence type="ECO:0000256" key="9">
    <source>
        <dbReference type="ARBA" id="ARBA00022989"/>
    </source>
</evidence>
<keyword evidence="4" id="KW-0808">Transferase</keyword>
<name>A0A198A8T7_9BACL</name>
<dbReference type="InterPro" id="IPR050640">
    <property type="entry name" value="Bact_2-comp_sensor_kinase"/>
</dbReference>
<feature type="transmembrane region" description="Helical" evidence="12">
    <location>
        <begin position="308"/>
        <end position="327"/>
    </location>
</feature>
<dbReference type="PANTHER" id="PTHR34220:SF11">
    <property type="entry name" value="SENSOR PROTEIN KINASE HPTS"/>
    <property type="match status" value="1"/>
</dbReference>
<dbReference type="InterPro" id="IPR003594">
    <property type="entry name" value="HATPase_dom"/>
</dbReference>
<comment type="caution">
    <text evidence="14">The sequence shown here is derived from an EMBL/GenBank/DDBJ whole genome shotgun (WGS) entry which is preliminary data.</text>
</comment>
<dbReference type="GO" id="GO:0000155">
    <property type="term" value="F:phosphorelay sensor kinase activity"/>
    <property type="evidence" value="ECO:0007669"/>
    <property type="project" value="InterPro"/>
</dbReference>
<keyword evidence="2" id="KW-1003">Cell membrane</keyword>
<dbReference type="RefSeq" id="WP_068666016.1">
    <property type="nucleotide sequence ID" value="NZ_LYPB01000072.1"/>
</dbReference>
<accession>A0A198A8T7</accession>
<gene>
    <name evidence="14" type="ORF">A8708_21885</name>
</gene>
<evidence type="ECO:0000256" key="5">
    <source>
        <dbReference type="ARBA" id="ARBA00022692"/>
    </source>
</evidence>
<dbReference type="AlphaFoldDB" id="A0A198A8T7"/>
<keyword evidence="9 12" id="KW-1133">Transmembrane helix</keyword>
<evidence type="ECO:0000256" key="6">
    <source>
        <dbReference type="ARBA" id="ARBA00022741"/>
    </source>
</evidence>
<keyword evidence="7" id="KW-0418">Kinase</keyword>
<keyword evidence="11 12" id="KW-0472">Membrane</keyword>
<dbReference type="PROSITE" id="PS50885">
    <property type="entry name" value="HAMP"/>
    <property type="match status" value="1"/>
</dbReference>
<dbReference type="SMART" id="SM00304">
    <property type="entry name" value="HAMP"/>
    <property type="match status" value="1"/>
</dbReference>
<dbReference type="Gene3D" id="3.30.565.10">
    <property type="entry name" value="Histidine kinase-like ATPase, C-terminal domain"/>
    <property type="match status" value="1"/>
</dbReference>
<sequence length="599" mass="67107">MKGIIGRMGAWLRKIADQSLFSKLFLVMVLSMITVTVATSWVTVQMSEKLFVHTFSITNSKIIEQIKSGLESIHYSNVNIVINAAQSGAIKRFLTEGDTDSVTNYKVTFDMSEQMRRIQLGIGAKNIGMIISGVNGKSYISDRTYWSGSLADLEGNPVTRASREQQGRLLYSYLGEAAPSSGDQGVVATKALIDPVSQEGYGQLYIIQKESDVRSIYASFTSDGNDVMILDRQGLIVSSNRVELIGTTSKELLGSAQKIQQQGLAQDEMKMFDKDVIVLAGDLPLYDFYIMNVIDKKLTLGQMLNRKAIFFIVAGIVIIAVLIVYVITRRLTLSLRRLVKKMSTVTKENFHNYMAVTGTYETRELSRSFNFMLDELNDYISQLVDTQKEQRKAELAALQQQINPHFLYNTLASVNILVKRGSQETATQTIHALISLLQNTISNVKETIPVVQELVNLKHYVFINQIRYGQGIKVDYFISPDCMPAQVPNLMLQPFIENAFFHAFNKKGTGYIYVIITKERDTLLCEVVDNGDGMELSSQEDEIPNPTSARQLFTGIGIRNVHDRLVLLYGEEYGVAITSTLGQGTKISITLPWRTEQYT</sequence>